<dbReference type="InterPro" id="IPR036691">
    <property type="entry name" value="Endo/exonu/phosph_ase_sf"/>
</dbReference>
<protein>
    <submittedName>
        <fullName evidence="3">Uncharacterized protein LOC107795076</fullName>
    </submittedName>
</protein>
<evidence type="ECO:0000259" key="1">
    <source>
        <dbReference type="Pfam" id="PF03372"/>
    </source>
</evidence>
<dbReference type="Proteomes" id="UP000790787">
    <property type="component" value="Chromosome 24"/>
</dbReference>
<organism evidence="2 3">
    <name type="scientific">Nicotiana tabacum</name>
    <name type="common">Common tobacco</name>
    <dbReference type="NCBI Taxonomy" id="4097"/>
    <lineage>
        <taxon>Eukaryota</taxon>
        <taxon>Viridiplantae</taxon>
        <taxon>Streptophyta</taxon>
        <taxon>Embryophyta</taxon>
        <taxon>Tracheophyta</taxon>
        <taxon>Spermatophyta</taxon>
        <taxon>Magnoliopsida</taxon>
        <taxon>eudicotyledons</taxon>
        <taxon>Gunneridae</taxon>
        <taxon>Pentapetalae</taxon>
        <taxon>asterids</taxon>
        <taxon>lamiids</taxon>
        <taxon>Solanales</taxon>
        <taxon>Solanaceae</taxon>
        <taxon>Nicotianoideae</taxon>
        <taxon>Nicotianeae</taxon>
        <taxon>Nicotiana</taxon>
    </lineage>
</organism>
<dbReference type="RefSeq" id="XP_016473129.1">
    <property type="nucleotide sequence ID" value="XM_016617643.1"/>
</dbReference>
<name>A0A1S4A976_TOBAC</name>
<sequence>MEPFQKKRLIQKYRKRLGMENAISNVNGKIWLFLDTSVEWDLLVDTEQQLTIKVYHQDIGNHIMMTFVYEKCSSLERLELWDNLYYLASDMDLPWVVGGDFNVILSEEEKIGGLPVHPPKYEDFSFCVNSCRLFDLRYAGSPFTWWNRRTNAKCIFKWLDMIFVNQPFQTLFPSIEVEYLIRTGSDHASLLINCGKYATQFLKPFRFLKFWAKHEIFKDVVRQNWFADFMGDPFLMFKQKLKRVKIALSKLSKLIFEDIFKQLAIRKDIVRIKEMLFEEEPTIDNRIVLQKAQAELKKYLSLEEHYWKQKAAKAAIEFFQKQFSHKSDPSNFDLLNNVPAMVSLDKNMELCRMPTIDEFKGAVFALSEDSASGPVGFTGVFYQECWDIVGEDMVNMLQSFYNRASLPKSVTHTNLVLIPKKKLVHTFSD</sequence>
<dbReference type="PANTHER" id="PTHR33710:SF23">
    <property type="entry name" value="NON-LTR RETROELEMENT REVERSE TRANSCRIPTASE"/>
    <property type="match status" value="1"/>
</dbReference>
<gene>
    <name evidence="3" type="primary">LOC107795076</name>
</gene>
<proteinExistence type="predicted"/>
<dbReference type="Gene3D" id="3.60.10.10">
    <property type="entry name" value="Endonuclease/exonuclease/phosphatase"/>
    <property type="match status" value="1"/>
</dbReference>
<dbReference type="OrthoDB" id="1937198at2759"/>
<reference evidence="3" key="2">
    <citation type="submission" date="2025-08" db="UniProtKB">
        <authorList>
            <consortium name="RefSeq"/>
        </authorList>
    </citation>
    <scope>IDENTIFICATION</scope>
    <source>
        <tissue evidence="3">Leaf</tissue>
    </source>
</reference>
<dbReference type="PANTHER" id="PTHR33710">
    <property type="entry name" value="BNAC02G09200D PROTEIN"/>
    <property type="match status" value="1"/>
</dbReference>
<dbReference type="Pfam" id="PF03372">
    <property type="entry name" value="Exo_endo_phos"/>
    <property type="match status" value="1"/>
</dbReference>
<accession>A0A1S4A976</accession>
<dbReference type="AlphaFoldDB" id="A0A1S4A976"/>
<dbReference type="GO" id="GO:0003824">
    <property type="term" value="F:catalytic activity"/>
    <property type="evidence" value="ECO:0007669"/>
    <property type="project" value="InterPro"/>
</dbReference>
<dbReference type="SUPFAM" id="SSF56219">
    <property type="entry name" value="DNase I-like"/>
    <property type="match status" value="1"/>
</dbReference>
<dbReference type="KEGG" id="nta:107795076"/>
<reference evidence="2" key="1">
    <citation type="journal article" date="2014" name="Nat. Commun.">
        <title>The tobacco genome sequence and its comparison with those of tomato and potato.</title>
        <authorList>
            <person name="Sierro N."/>
            <person name="Battey J.N."/>
            <person name="Ouadi S."/>
            <person name="Bakaher N."/>
            <person name="Bovet L."/>
            <person name="Willig A."/>
            <person name="Goepfert S."/>
            <person name="Peitsch M.C."/>
            <person name="Ivanov N.V."/>
        </authorList>
    </citation>
    <scope>NUCLEOTIDE SEQUENCE [LARGE SCALE GENOMIC DNA]</scope>
</reference>
<dbReference type="InterPro" id="IPR005135">
    <property type="entry name" value="Endo/exonuclease/phosphatase"/>
</dbReference>
<evidence type="ECO:0000313" key="2">
    <source>
        <dbReference type="Proteomes" id="UP000790787"/>
    </source>
</evidence>
<dbReference type="PaxDb" id="4097-A0A1S4A976"/>
<feature type="domain" description="Endonuclease/exonuclease/phosphatase" evidence="1">
    <location>
        <begin position="73"/>
        <end position="187"/>
    </location>
</feature>
<dbReference type="GeneID" id="107795076"/>
<keyword evidence="2" id="KW-1185">Reference proteome</keyword>
<evidence type="ECO:0000313" key="3">
    <source>
        <dbReference type="RefSeq" id="XP_016473129.1"/>
    </source>
</evidence>